<dbReference type="Pfam" id="PF04314">
    <property type="entry name" value="PCuAC"/>
    <property type="match status" value="1"/>
</dbReference>
<sequence length="175" mass="17756">MKTLLIMAALTAATTTAALAQSDAMPMTHDAMPMAEGAAPTTAEAVTLGDLTIAGAFARATLPNAPVAGGFLTVTNDGTADDTLVSASTPIAGTAQVHEMAMDGDVMRMRELPDGLPIPAGETVTLEPGGYHLMFMDLTGPLTEGETVPVTLTFAQAGTVEVMLPVGPAIAKMSQ</sequence>
<dbReference type="InterPro" id="IPR036182">
    <property type="entry name" value="PCuAC_sf"/>
</dbReference>
<dbReference type="EMBL" id="FQUE01000002">
    <property type="protein sequence ID" value="SHE81014.1"/>
    <property type="molecule type" value="Genomic_DNA"/>
</dbReference>
<organism evidence="2 3">
    <name type="scientific">Loktanella atrilutea</name>
    <dbReference type="NCBI Taxonomy" id="366533"/>
    <lineage>
        <taxon>Bacteria</taxon>
        <taxon>Pseudomonadati</taxon>
        <taxon>Pseudomonadota</taxon>
        <taxon>Alphaproteobacteria</taxon>
        <taxon>Rhodobacterales</taxon>
        <taxon>Roseobacteraceae</taxon>
        <taxon>Loktanella</taxon>
    </lineage>
</organism>
<evidence type="ECO:0000256" key="1">
    <source>
        <dbReference type="SAM" id="SignalP"/>
    </source>
</evidence>
<dbReference type="PANTHER" id="PTHR36302:SF1">
    <property type="entry name" value="COPPER CHAPERONE PCU(A)C"/>
    <property type="match status" value="1"/>
</dbReference>
<dbReference type="Gene3D" id="2.60.40.1890">
    <property type="entry name" value="PCu(A)C copper chaperone"/>
    <property type="match status" value="1"/>
</dbReference>
<dbReference type="SUPFAM" id="SSF110087">
    <property type="entry name" value="DR1885-like metal-binding protein"/>
    <property type="match status" value="1"/>
</dbReference>
<dbReference type="PANTHER" id="PTHR36302">
    <property type="entry name" value="BLR7088 PROTEIN"/>
    <property type="match status" value="1"/>
</dbReference>
<evidence type="ECO:0008006" key="4">
    <source>
        <dbReference type="Google" id="ProtNLM"/>
    </source>
</evidence>
<dbReference type="Proteomes" id="UP000183987">
    <property type="component" value="Unassembled WGS sequence"/>
</dbReference>
<name>A0A1M4WIH4_LOKAT</name>
<feature type="signal peptide" evidence="1">
    <location>
        <begin position="1"/>
        <end position="20"/>
    </location>
</feature>
<gene>
    <name evidence="2" type="ORF">SAMN05444339_102123</name>
</gene>
<proteinExistence type="predicted"/>
<accession>A0A1M4WIH4</accession>
<dbReference type="RefSeq" id="WP_072856282.1">
    <property type="nucleotide sequence ID" value="NZ_FQUE01000002.1"/>
</dbReference>
<evidence type="ECO:0000313" key="2">
    <source>
        <dbReference type="EMBL" id="SHE81014.1"/>
    </source>
</evidence>
<keyword evidence="3" id="KW-1185">Reference proteome</keyword>
<dbReference type="STRING" id="366533.SAMN05444339_102123"/>
<evidence type="ECO:0000313" key="3">
    <source>
        <dbReference type="Proteomes" id="UP000183987"/>
    </source>
</evidence>
<feature type="chain" id="PRO_5012589850" description="Copper(I)-binding protein" evidence="1">
    <location>
        <begin position="21"/>
        <end position="175"/>
    </location>
</feature>
<reference evidence="3" key="1">
    <citation type="submission" date="2016-11" db="EMBL/GenBank/DDBJ databases">
        <authorList>
            <person name="Varghese N."/>
            <person name="Submissions S."/>
        </authorList>
    </citation>
    <scope>NUCLEOTIDE SEQUENCE [LARGE SCALE GENOMIC DNA]</scope>
    <source>
        <strain evidence="3">DSM 29326</strain>
    </source>
</reference>
<dbReference type="InterPro" id="IPR007410">
    <property type="entry name" value="LpqE-like"/>
</dbReference>
<protein>
    <recommendedName>
        <fullName evidence="4">Copper(I)-binding protein</fullName>
    </recommendedName>
</protein>
<keyword evidence="1" id="KW-0732">Signal</keyword>
<dbReference type="OrthoDB" id="9796962at2"/>
<dbReference type="InterPro" id="IPR058248">
    <property type="entry name" value="Lxx211020-like"/>
</dbReference>
<dbReference type="AlphaFoldDB" id="A0A1M4WIH4"/>